<evidence type="ECO:0000256" key="2">
    <source>
        <dbReference type="SAM" id="MobiDB-lite"/>
    </source>
</evidence>
<gene>
    <name evidence="4" type="ORF">SAMN05216244_2115</name>
</gene>
<dbReference type="InterPro" id="IPR018778">
    <property type="entry name" value="T7SS_EssB"/>
</dbReference>
<dbReference type="Gene3D" id="1.25.40.680">
    <property type="entry name" value="Type VII secretion system EssB, C-terminal-like domain"/>
    <property type="match status" value="1"/>
</dbReference>
<dbReference type="RefSeq" id="WP_074598758.1">
    <property type="nucleotide sequence ID" value="NZ_FNHF01000002.1"/>
</dbReference>
<feature type="transmembrane region" description="Helical" evidence="3">
    <location>
        <begin position="221"/>
        <end position="241"/>
    </location>
</feature>
<keyword evidence="3" id="KW-0812">Transmembrane</keyword>
<sequence>MKEKTLQFEQLSLPIVIEKNSWHLKLPKSQTNVKDIRQMDLMLQPSEYFCPLTIEEEADAFQFDFQVDSRRKQWKKILRLQRNEKLRLLCNLGKLERYLSTRITFFLHPDNVVFDDNLMPVVVYRGIRGLVPPYEMEESAFLKQYKCFIIGLFSKKYDYNQLYNGSLKDVKETDFQRKVSEIDDLEQLHAYLLESYEEEQHKTEKTMSVVPTKRFKLFKQLSIGMIVAAALLAVPVVYYGLMKVPFQDDLLTAHGEYLASSNSGVISTLEDADPEKLPQQTKYILANAYINVESLSDSEKEVILKNVSLKSDENYLLYWIYNGRGEFDQALETAKYIDDPQLIMYGLIKKIEQAKNNPDLSGTERDELVNELQDELNRYREEYNLDADEAGDAIQDNTDAESEEQPANDTESEQEEQKKNETSQEQTENKDE</sequence>
<evidence type="ECO:0000256" key="1">
    <source>
        <dbReference type="ARBA" id="ARBA00010163"/>
    </source>
</evidence>
<keyword evidence="3" id="KW-0472">Membrane</keyword>
<reference evidence="5" key="1">
    <citation type="submission" date="2016-10" db="EMBL/GenBank/DDBJ databases">
        <authorList>
            <person name="Varghese N."/>
            <person name="Submissions S."/>
        </authorList>
    </citation>
    <scope>NUCLEOTIDE SEQUENCE [LARGE SCALE GENOMIC DNA]</scope>
    <source>
        <strain evidence="5">CGMCC 1.6199</strain>
    </source>
</reference>
<keyword evidence="3" id="KW-1133">Transmembrane helix</keyword>
<keyword evidence="5" id="KW-1185">Reference proteome</keyword>
<feature type="compositionally biased region" description="Acidic residues" evidence="2">
    <location>
        <begin position="398"/>
        <end position="414"/>
    </location>
</feature>
<dbReference type="EMBL" id="FNHF01000002">
    <property type="protein sequence ID" value="SDM26161.1"/>
    <property type="molecule type" value="Genomic_DNA"/>
</dbReference>
<organism evidence="4 5">
    <name type="scientific">Sediminibacillus halophilus</name>
    <dbReference type="NCBI Taxonomy" id="482461"/>
    <lineage>
        <taxon>Bacteria</taxon>
        <taxon>Bacillati</taxon>
        <taxon>Bacillota</taxon>
        <taxon>Bacilli</taxon>
        <taxon>Bacillales</taxon>
        <taxon>Bacillaceae</taxon>
        <taxon>Sediminibacillus</taxon>
    </lineage>
</organism>
<evidence type="ECO:0000313" key="5">
    <source>
        <dbReference type="Proteomes" id="UP000182347"/>
    </source>
</evidence>
<evidence type="ECO:0000313" key="4">
    <source>
        <dbReference type="EMBL" id="SDM26161.1"/>
    </source>
</evidence>
<feature type="region of interest" description="Disordered" evidence="2">
    <location>
        <begin position="381"/>
        <end position="432"/>
    </location>
</feature>
<dbReference type="STRING" id="482461.SAMN05216244_2115"/>
<dbReference type="Proteomes" id="UP000182347">
    <property type="component" value="Unassembled WGS sequence"/>
</dbReference>
<dbReference type="Gene3D" id="1.10.510.10">
    <property type="entry name" value="Transferase(Phosphotransferase) domain 1"/>
    <property type="match status" value="1"/>
</dbReference>
<dbReference type="AlphaFoldDB" id="A0A1G9RSG5"/>
<comment type="similarity">
    <text evidence="1">Belongs to the EssB family.</text>
</comment>
<dbReference type="InterPro" id="IPR042565">
    <property type="entry name" value="T7SS_EssB_C"/>
</dbReference>
<accession>A0A1G9RSG5</accession>
<name>A0A1G9RSG5_9BACI</name>
<dbReference type="OrthoDB" id="4975281at2"/>
<dbReference type="Pfam" id="PF10140">
    <property type="entry name" value="YukC"/>
    <property type="match status" value="1"/>
</dbReference>
<evidence type="ECO:0000256" key="3">
    <source>
        <dbReference type="SAM" id="Phobius"/>
    </source>
</evidence>
<feature type="compositionally biased region" description="Basic and acidic residues" evidence="2">
    <location>
        <begin position="415"/>
        <end position="432"/>
    </location>
</feature>
<protein>
    <submittedName>
        <fullName evidence="4">Type VII secretion protein EssB</fullName>
    </submittedName>
</protein>
<dbReference type="NCBIfam" id="TIGR03926">
    <property type="entry name" value="T7_EssB"/>
    <property type="match status" value="1"/>
</dbReference>
<proteinExistence type="inferred from homology"/>